<dbReference type="Proteomes" id="UP000593567">
    <property type="component" value="Unassembled WGS sequence"/>
</dbReference>
<organism evidence="1 2">
    <name type="scientific">Bugula neritina</name>
    <name type="common">Brown bryozoan</name>
    <name type="synonym">Sertularia neritina</name>
    <dbReference type="NCBI Taxonomy" id="10212"/>
    <lineage>
        <taxon>Eukaryota</taxon>
        <taxon>Metazoa</taxon>
        <taxon>Spiralia</taxon>
        <taxon>Lophotrochozoa</taxon>
        <taxon>Bryozoa</taxon>
        <taxon>Gymnolaemata</taxon>
        <taxon>Cheilostomatida</taxon>
        <taxon>Flustrina</taxon>
        <taxon>Buguloidea</taxon>
        <taxon>Bugulidae</taxon>
        <taxon>Bugula</taxon>
    </lineage>
</organism>
<evidence type="ECO:0000313" key="1">
    <source>
        <dbReference type="EMBL" id="KAF6034637.1"/>
    </source>
</evidence>
<reference evidence="1" key="1">
    <citation type="submission" date="2020-06" db="EMBL/GenBank/DDBJ databases">
        <title>Draft genome of Bugula neritina, a colonial animal packing powerful symbionts and potential medicines.</title>
        <authorList>
            <person name="Rayko M."/>
        </authorList>
    </citation>
    <scope>NUCLEOTIDE SEQUENCE [LARGE SCALE GENOMIC DNA]</scope>
    <source>
        <strain evidence="1">Kwan_BN1</strain>
    </source>
</reference>
<name>A0A7J7K8Q4_BUGNE</name>
<dbReference type="AlphaFoldDB" id="A0A7J7K8Q4"/>
<protein>
    <submittedName>
        <fullName evidence="1">Uncharacterized protein</fullName>
    </submittedName>
</protein>
<comment type="caution">
    <text evidence="1">The sequence shown here is derived from an EMBL/GenBank/DDBJ whole genome shotgun (WGS) entry which is preliminary data.</text>
</comment>
<proteinExistence type="predicted"/>
<keyword evidence="2" id="KW-1185">Reference proteome</keyword>
<gene>
    <name evidence="1" type="ORF">EB796_007057</name>
</gene>
<dbReference type="EMBL" id="VXIV02001030">
    <property type="protein sequence ID" value="KAF6034637.1"/>
    <property type="molecule type" value="Genomic_DNA"/>
</dbReference>
<evidence type="ECO:0000313" key="2">
    <source>
        <dbReference type="Proteomes" id="UP000593567"/>
    </source>
</evidence>
<sequence length="66" mass="7945">MFSIQNKTPNLCTTTKIMPFLVPILREQFKNYFYFMIESKFSNRTHFNTIKKYSKIENIKCITLIS</sequence>
<accession>A0A7J7K8Q4</accession>